<gene>
    <name evidence="2" type="ORF">L798_04168</name>
</gene>
<dbReference type="Proteomes" id="UP000027135">
    <property type="component" value="Unassembled WGS sequence"/>
</dbReference>
<dbReference type="EMBL" id="KK852586">
    <property type="protein sequence ID" value="KDR20792.1"/>
    <property type="molecule type" value="Genomic_DNA"/>
</dbReference>
<dbReference type="InParanoid" id="A0A067RAT1"/>
<sequence length="109" mass="12080">MCAAHGLTTPEYTGRTQDFSDGASRFSPHHHVPNNSVVLPQRGISITFTRILKTFTFRWPDLMPARKFLTSSSASVEVFATKTREPSKCRLPGPVAMGATQVKRQHGTH</sequence>
<feature type="region of interest" description="Disordered" evidence="1">
    <location>
        <begin position="1"/>
        <end position="34"/>
    </location>
</feature>
<dbReference type="AlphaFoldDB" id="A0A067RAT1"/>
<feature type="region of interest" description="Disordered" evidence="1">
    <location>
        <begin position="89"/>
        <end position="109"/>
    </location>
</feature>
<keyword evidence="3" id="KW-1185">Reference proteome</keyword>
<feature type="compositionally biased region" description="Polar residues" evidence="1">
    <location>
        <begin position="10"/>
        <end position="19"/>
    </location>
</feature>
<organism evidence="2 3">
    <name type="scientific">Zootermopsis nevadensis</name>
    <name type="common">Dampwood termite</name>
    <dbReference type="NCBI Taxonomy" id="136037"/>
    <lineage>
        <taxon>Eukaryota</taxon>
        <taxon>Metazoa</taxon>
        <taxon>Ecdysozoa</taxon>
        <taxon>Arthropoda</taxon>
        <taxon>Hexapoda</taxon>
        <taxon>Insecta</taxon>
        <taxon>Pterygota</taxon>
        <taxon>Neoptera</taxon>
        <taxon>Polyneoptera</taxon>
        <taxon>Dictyoptera</taxon>
        <taxon>Blattodea</taxon>
        <taxon>Blattoidea</taxon>
        <taxon>Termitoidae</taxon>
        <taxon>Termopsidae</taxon>
        <taxon>Zootermopsis</taxon>
    </lineage>
</organism>
<accession>A0A067RAT1</accession>
<evidence type="ECO:0000256" key="1">
    <source>
        <dbReference type="SAM" id="MobiDB-lite"/>
    </source>
</evidence>
<proteinExistence type="predicted"/>
<protein>
    <submittedName>
        <fullName evidence="2">Uncharacterized protein</fullName>
    </submittedName>
</protein>
<reference evidence="2 3" key="1">
    <citation type="journal article" date="2014" name="Nat. Commun.">
        <title>Molecular traces of alternative social organization in a termite genome.</title>
        <authorList>
            <person name="Terrapon N."/>
            <person name="Li C."/>
            <person name="Robertson H.M."/>
            <person name="Ji L."/>
            <person name="Meng X."/>
            <person name="Booth W."/>
            <person name="Chen Z."/>
            <person name="Childers C.P."/>
            <person name="Glastad K.M."/>
            <person name="Gokhale K."/>
            <person name="Gowin J."/>
            <person name="Gronenberg W."/>
            <person name="Hermansen R.A."/>
            <person name="Hu H."/>
            <person name="Hunt B.G."/>
            <person name="Huylmans A.K."/>
            <person name="Khalil S.M."/>
            <person name="Mitchell R.D."/>
            <person name="Munoz-Torres M.C."/>
            <person name="Mustard J.A."/>
            <person name="Pan H."/>
            <person name="Reese J.T."/>
            <person name="Scharf M.E."/>
            <person name="Sun F."/>
            <person name="Vogel H."/>
            <person name="Xiao J."/>
            <person name="Yang W."/>
            <person name="Yang Z."/>
            <person name="Yang Z."/>
            <person name="Zhou J."/>
            <person name="Zhu J."/>
            <person name="Brent C.S."/>
            <person name="Elsik C.G."/>
            <person name="Goodisman M.A."/>
            <person name="Liberles D.A."/>
            <person name="Roe R.M."/>
            <person name="Vargo E.L."/>
            <person name="Vilcinskas A."/>
            <person name="Wang J."/>
            <person name="Bornberg-Bauer E."/>
            <person name="Korb J."/>
            <person name="Zhang G."/>
            <person name="Liebig J."/>
        </authorList>
    </citation>
    <scope>NUCLEOTIDE SEQUENCE [LARGE SCALE GENOMIC DNA]</scope>
    <source>
        <tissue evidence="2">Whole organism</tissue>
    </source>
</reference>
<evidence type="ECO:0000313" key="3">
    <source>
        <dbReference type="Proteomes" id="UP000027135"/>
    </source>
</evidence>
<evidence type="ECO:0000313" key="2">
    <source>
        <dbReference type="EMBL" id="KDR20792.1"/>
    </source>
</evidence>
<name>A0A067RAT1_ZOONE</name>